<sequence>MTASISPWTARKDVCDFIAVHPIPEGVAKEDFAVQHRALLEQLARIPVVQKRFRKMVQYIQTDEATDWLVQAGLAAPRAMVITHAVLERAEHLQEVVRDEEVKALIHEAKTEITGYDTGATLGTVDGLMQTGDHLNVNDGDYHTAFAVFKVPTGPESTQEKFQEDIRLLMEKFLQTKGYKNLLVTQLLWTTNSKVHKDIENHLGMPARETLVIGKYEFVGGMAQVMSSPDCARFIREDMGQKGVFSAQRPLVEGDLFIAQNQLSLAAPSLRCQIPFCEDFLSPTLRLDHIGDSRSRFFHCPPWAFERFRCCHGGRNGPYINPRSVGSGIRSGLCIHTHSFPSPNSTSSASRAHDLNRNHPCHRTCPAQTLRRNASKA</sequence>
<gene>
    <name evidence="2" type="ORF">MCHLO_13852</name>
</gene>
<proteinExistence type="predicted"/>
<name>A0ABQ0M1S8_MYCCL</name>
<evidence type="ECO:0000313" key="3">
    <source>
        <dbReference type="Proteomes" id="UP000815677"/>
    </source>
</evidence>
<reference evidence="2" key="1">
    <citation type="submission" date="2014-09" db="EMBL/GenBank/DDBJ databases">
        <title>Genome sequence of the luminous mushroom Mycena chlorophos for searching fungal bioluminescence genes.</title>
        <authorList>
            <person name="Tanaka Y."/>
            <person name="Kasuga D."/>
            <person name="Oba Y."/>
            <person name="Hase S."/>
            <person name="Sato K."/>
            <person name="Oba Y."/>
            <person name="Sakakibara Y."/>
        </authorList>
    </citation>
    <scope>NUCLEOTIDE SEQUENCE</scope>
</reference>
<evidence type="ECO:0000313" key="2">
    <source>
        <dbReference type="EMBL" id="GAT57298.1"/>
    </source>
</evidence>
<feature type="region of interest" description="Disordered" evidence="1">
    <location>
        <begin position="344"/>
        <end position="364"/>
    </location>
</feature>
<accession>A0ABQ0M1S8</accession>
<dbReference type="Proteomes" id="UP000815677">
    <property type="component" value="Unassembled WGS sequence"/>
</dbReference>
<evidence type="ECO:0000256" key="1">
    <source>
        <dbReference type="SAM" id="MobiDB-lite"/>
    </source>
</evidence>
<keyword evidence="3" id="KW-1185">Reference proteome</keyword>
<organism evidence="2 3">
    <name type="scientific">Mycena chlorophos</name>
    <name type="common">Agaric fungus</name>
    <name type="synonym">Agaricus chlorophos</name>
    <dbReference type="NCBI Taxonomy" id="658473"/>
    <lineage>
        <taxon>Eukaryota</taxon>
        <taxon>Fungi</taxon>
        <taxon>Dikarya</taxon>
        <taxon>Basidiomycota</taxon>
        <taxon>Agaricomycotina</taxon>
        <taxon>Agaricomycetes</taxon>
        <taxon>Agaricomycetidae</taxon>
        <taxon>Agaricales</taxon>
        <taxon>Marasmiineae</taxon>
        <taxon>Mycenaceae</taxon>
        <taxon>Mycena</taxon>
    </lineage>
</organism>
<dbReference type="EMBL" id="DF849437">
    <property type="protein sequence ID" value="GAT57298.1"/>
    <property type="molecule type" value="Genomic_DNA"/>
</dbReference>
<protein>
    <submittedName>
        <fullName evidence="2">Uncharacterized protein</fullName>
    </submittedName>
</protein>